<dbReference type="Gene3D" id="2.30.170.20">
    <property type="entry name" value="Ribosomal protein L24e"/>
    <property type="match status" value="1"/>
</dbReference>
<comment type="subcellular location">
    <subcellularLocation>
        <location evidence="1">Nucleus</location>
    </subcellularLocation>
</comment>
<dbReference type="InterPro" id="IPR011017">
    <property type="entry name" value="TRASH_dom"/>
</dbReference>
<keyword evidence="9" id="KW-1185">Reference proteome</keyword>
<evidence type="ECO:0000313" key="8">
    <source>
        <dbReference type="EMBL" id="CAF0894483.1"/>
    </source>
</evidence>
<dbReference type="GO" id="GO:0042273">
    <property type="term" value="P:ribosomal large subunit biogenesis"/>
    <property type="evidence" value="ECO:0007669"/>
    <property type="project" value="TreeGrafter"/>
</dbReference>
<dbReference type="InterPro" id="IPR000988">
    <property type="entry name" value="Ribosomal_eL24-rel_N"/>
</dbReference>
<keyword evidence="3" id="KW-0690">Ribosome biogenesis</keyword>
<dbReference type="PANTHER" id="PTHR10792">
    <property type="entry name" value="60S RIBOSOMAL PROTEIN L24"/>
    <property type="match status" value="1"/>
</dbReference>
<dbReference type="Pfam" id="PF01246">
    <property type="entry name" value="Ribosomal_L24e"/>
    <property type="match status" value="1"/>
</dbReference>
<dbReference type="SUPFAM" id="SSF57716">
    <property type="entry name" value="Glucocorticoid receptor-like (DNA-binding domain)"/>
    <property type="match status" value="1"/>
</dbReference>
<protein>
    <recommendedName>
        <fullName evidence="5">Probable ribosome biogenesis protein RLP24</fullName>
    </recommendedName>
</protein>
<dbReference type="FunFam" id="2.30.170.20:FF:000001">
    <property type="entry name" value="probable ribosome biogenesis protein RLP24"/>
    <property type="match status" value="1"/>
</dbReference>
<dbReference type="Proteomes" id="UP000663879">
    <property type="component" value="Unassembled WGS sequence"/>
</dbReference>
<organism evidence="8 9">
    <name type="scientific">Brachionus calyciflorus</name>
    <dbReference type="NCBI Taxonomy" id="104777"/>
    <lineage>
        <taxon>Eukaryota</taxon>
        <taxon>Metazoa</taxon>
        <taxon>Spiralia</taxon>
        <taxon>Gnathifera</taxon>
        <taxon>Rotifera</taxon>
        <taxon>Eurotatoria</taxon>
        <taxon>Monogononta</taxon>
        <taxon>Pseudotrocha</taxon>
        <taxon>Ploima</taxon>
        <taxon>Brachionidae</taxon>
        <taxon>Brachionus</taxon>
    </lineage>
</organism>
<dbReference type="GO" id="GO:0005730">
    <property type="term" value="C:nucleolus"/>
    <property type="evidence" value="ECO:0007669"/>
    <property type="project" value="TreeGrafter"/>
</dbReference>
<comment type="similarity">
    <text evidence="2">Belongs to the eukaryotic ribosomal protein eL24 family.</text>
</comment>
<evidence type="ECO:0000256" key="4">
    <source>
        <dbReference type="ARBA" id="ARBA00023242"/>
    </source>
</evidence>
<dbReference type="SMART" id="SM00746">
    <property type="entry name" value="TRASH"/>
    <property type="match status" value="1"/>
</dbReference>
<evidence type="ECO:0000256" key="2">
    <source>
        <dbReference type="ARBA" id="ARBA00005647"/>
    </source>
</evidence>
<dbReference type="PROSITE" id="PS01073">
    <property type="entry name" value="RIBOSOMAL_L24E"/>
    <property type="match status" value="1"/>
</dbReference>
<name>A0A813Z6F6_9BILA</name>
<dbReference type="AlphaFoldDB" id="A0A813Z6F6"/>
<evidence type="ECO:0000256" key="3">
    <source>
        <dbReference type="ARBA" id="ARBA00022517"/>
    </source>
</evidence>
<sequence>MRLEPCYFCSSKVYPGHGITFVRNDCKVFKFCRSKCHRAFKKKRNPRKCRWTKAYRKAAGKELAVDKVFEFEKRRDEPVKYSRELWQNTVRAIERIQEIKERRQRQFIMNRLQVGSNNRTEDDLKEITQFMHLIKAPHAVNPELDEVHELAKQRLEELKANKEKLVSTNKSKKTNKKREKVEVIMEETSEQNAAELEEN</sequence>
<dbReference type="InterPro" id="IPR023442">
    <property type="entry name" value="Ribosomal_eL24_CS"/>
</dbReference>
<feature type="compositionally biased region" description="Acidic residues" evidence="6">
    <location>
        <begin position="184"/>
        <end position="199"/>
    </location>
</feature>
<dbReference type="InterPro" id="IPR056366">
    <property type="entry name" value="Ribosomal_eL24"/>
</dbReference>
<feature type="domain" description="TRASH" evidence="7">
    <location>
        <begin position="6"/>
        <end position="44"/>
    </location>
</feature>
<dbReference type="CDD" id="cd00472">
    <property type="entry name" value="Ribosomal_L24e_L24"/>
    <property type="match status" value="1"/>
</dbReference>
<evidence type="ECO:0000256" key="5">
    <source>
        <dbReference type="ARBA" id="ARBA00039784"/>
    </source>
</evidence>
<dbReference type="PANTHER" id="PTHR10792:SF8">
    <property type="entry name" value="RIBOSOME BIOGENESIS PROTEIN RLP24-RELATED"/>
    <property type="match status" value="1"/>
</dbReference>
<dbReference type="GO" id="GO:0003735">
    <property type="term" value="F:structural constituent of ribosome"/>
    <property type="evidence" value="ECO:0007669"/>
    <property type="project" value="InterPro"/>
</dbReference>
<dbReference type="EMBL" id="CAJNOC010001834">
    <property type="protein sequence ID" value="CAF0894483.1"/>
    <property type="molecule type" value="Genomic_DNA"/>
</dbReference>
<dbReference type="OrthoDB" id="10262490at2759"/>
<accession>A0A813Z6F6</accession>
<evidence type="ECO:0000256" key="6">
    <source>
        <dbReference type="SAM" id="MobiDB-lite"/>
    </source>
</evidence>
<proteinExistence type="inferred from homology"/>
<gene>
    <name evidence="8" type="ORF">OXX778_LOCUS11080</name>
</gene>
<evidence type="ECO:0000313" key="9">
    <source>
        <dbReference type="Proteomes" id="UP000663879"/>
    </source>
</evidence>
<reference evidence="8" key="1">
    <citation type="submission" date="2021-02" db="EMBL/GenBank/DDBJ databases">
        <authorList>
            <person name="Nowell W R."/>
        </authorList>
    </citation>
    <scope>NUCLEOTIDE SEQUENCE</scope>
    <source>
        <strain evidence="8">Ploen Becks lab</strain>
    </source>
</reference>
<comment type="caution">
    <text evidence="8">The sequence shown here is derived from an EMBL/GenBank/DDBJ whole genome shotgun (WGS) entry which is preliminary data.</text>
</comment>
<evidence type="ECO:0000259" key="7">
    <source>
        <dbReference type="SMART" id="SM00746"/>
    </source>
</evidence>
<keyword evidence="4" id="KW-0539">Nucleus</keyword>
<feature type="region of interest" description="Disordered" evidence="6">
    <location>
        <begin position="166"/>
        <end position="199"/>
    </location>
</feature>
<dbReference type="InterPro" id="IPR038630">
    <property type="entry name" value="L24e/L24_sf"/>
</dbReference>
<evidence type="ECO:0000256" key="1">
    <source>
        <dbReference type="ARBA" id="ARBA00004123"/>
    </source>
</evidence>